<dbReference type="STRING" id="1423715.FD25_GL002368"/>
<dbReference type="Pfam" id="PF13602">
    <property type="entry name" value="ADH_zinc_N_2"/>
    <property type="match status" value="1"/>
</dbReference>
<dbReference type="Gene3D" id="3.40.50.720">
    <property type="entry name" value="NAD(P)-binding Rossmann-like Domain"/>
    <property type="match status" value="1"/>
</dbReference>
<dbReference type="AlphaFoldDB" id="A0A0R1LRV5"/>
<evidence type="ECO:0000313" key="3">
    <source>
        <dbReference type="Proteomes" id="UP000051955"/>
    </source>
</evidence>
<dbReference type="InterPro" id="IPR011032">
    <property type="entry name" value="GroES-like_sf"/>
</dbReference>
<accession>A0A0R1LRV5</accession>
<protein>
    <submittedName>
        <fullName evidence="2">Alcohol dehydrogenase</fullName>
    </submittedName>
</protein>
<gene>
    <name evidence="2" type="ORF">FD25_GL002368</name>
</gene>
<dbReference type="PATRIC" id="fig|1423715.3.peg.2444"/>
<feature type="domain" description="Enoyl reductase (ER)" evidence="1">
    <location>
        <begin position="9"/>
        <end position="325"/>
    </location>
</feature>
<dbReference type="GO" id="GO:0016491">
    <property type="term" value="F:oxidoreductase activity"/>
    <property type="evidence" value="ECO:0007669"/>
    <property type="project" value="InterPro"/>
</dbReference>
<dbReference type="InterPro" id="IPR013154">
    <property type="entry name" value="ADH-like_N"/>
</dbReference>
<sequence>MQAVVLNAQRQFVDQERPTPVLRPVDILVSIQAIAVNPIDLKRVERIGPTDSPVFGYDALGTITALGPQASRFKVGDRVFYAGSTQRDGAYAEQQAVDERLVALAPKNVSAADAVAMPLTWLTAAEILQDKLGLSLERPLDHPLSLLIINGAGGAGSILTQLAHQLGVTVLATSSPRHFEWLRQHGVDIPLDYHQPLVPQVRATKLTIDASVNLFDTGRYFDDLVTLVRPFGHLVNVTRTSLPVDVQKLQAKSQSFDWELMFTKSALTYQLQEQGVALEQLQRWLDDGRLKSTRTQTIQGPLNAATILQAHQQLAQHQTVGKLVIERTDSIK</sequence>
<keyword evidence="3" id="KW-1185">Reference proteome</keyword>
<dbReference type="Pfam" id="PF08240">
    <property type="entry name" value="ADH_N"/>
    <property type="match status" value="1"/>
</dbReference>
<dbReference type="EMBL" id="AZDV01000005">
    <property type="protein sequence ID" value="KRK95908.1"/>
    <property type="molecule type" value="Genomic_DNA"/>
</dbReference>
<dbReference type="Proteomes" id="UP000051955">
    <property type="component" value="Unassembled WGS sequence"/>
</dbReference>
<evidence type="ECO:0000259" key="1">
    <source>
        <dbReference type="SMART" id="SM00829"/>
    </source>
</evidence>
<comment type="caution">
    <text evidence="2">The sequence shown here is derived from an EMBL/GenBank/DDBJ whole genome shotgun (WGS) entry which is preliminary data.</text>
</comment>
<evidence type="ECO:0000313" key="2">
    <source>
        <dbReference type="EMBL" id="KRK95908.1"/>
    </source>
</evidence>
<reference evidence="2 3" key="1">
    <citation type="journal article" date="2015" name="Genome Announc.">
        <title>Expanding the biotechnology potential of lactobacilli through comparative genomics of 213 strains and associated genera.</title>
        <authorList>
            <person name="Sun Z."/>
            <person name="Harris H.M."/>
            <person name="McCann A."/>
            <person name="Guo C."/>
            <person name="Argimon S."/>
            <person name="Zhang W."/>
            <person name="Yang X."/>
            <person name="Jeffery I.B."/>
            <person name="Cooney J.C."/>
            <person name="Kagawa T.F."/>
            <person name="Liu W."/>
            <person name="Song Y."/>
            <person name="Salvetti E."/>
            <person name="Wrobel A."/>
            <person name="Rasinkangas P."/>
            <person name="Parkhill J."/>
            <person name="Rea M.C."/>
            <person name="O'Sullivan O."/>
            <person name="Ritari J."/>
            <person name="Douillard F.P."/>
            <person name="Paul Ross R."/>
            <person name="Yang R."/>
            <person name="Briner A.E."/>
            <person name="Felis G.E."/>
            <person name="de Vos W.M."/>
            <person name="Barrangou R."/>
            <person name="Klaenhammer T.R."/>
            <person name="Caufield P.W."/>
            <person name="Cui Y."/>
            <person name="Zhang H."/>
            <person name="O'Toole P.W."/>
        </authorList>
    </citation>
    <scope>NUCLEOTIDE SEQUENCE [LARGE SCALE GENOMIC DNA]</scope>
    <source>
        <strain evidence="2 3">DSM 19394</strain>
    </source>
</reference>
<dbReference type="SMART" id="SM00829">
    <property type="entry name" value="PKS_ER"/>
    <property type="match status" value="1"/>
</dbReference>
<dbReference type="SUPFAM" id="SSF50129">
    <property type="entry name" value="GroES-like"/>
    <property type="match status" value="1"/>
</dbReference>
<dbReference type="InterPro" id="IPR052585">
    <property type="entry name" value="Lipid_raft_assoc_Zn_ADH"/>
</dbReference>
<dbReference type="PANTHER" id="PTHR43482">
    <property type="entry name" value="PROTEIN AST1-RELATED"/>
    <property type="match status" value="1"/>
</dbReference>
<dbReference type="SUPFAM" id="SSF51735">
    <property type="entry name" value="NAD(P)-binding Rossmann-fold domains"/>
    <property type="match status" value="1"/>
</dbReference>
<proteinExistence type="predicted"/>
<organism evidence="2 3">
    <name type="scientific">Levilactobacillus acidifarinae DSM 19394 = JCM 15949</name>
    <dbReference type="NCBI Taxonomy" id="1423715"/>
    <lineage>
        <taxon>Bacteria</taxon>
        <taxon>Bacillati</taxon>
        <taxon>Bacillota</taxon>
        <taxon>Bacilli</taxon>
        <taxon>Lactobacillales</taxon>
        <taxon>Lactobacillaceae</taxon>
        <taxon>Levilactobacillus</taxon>
    </lineage>
</organism>
<dbReference type="InterPro" id="IPR020843">
    <property type="entry name" value="ER"/>
</dbReference>
<dbReference type="PANTHER" id="PTHR43482:SF1">
    <property type="entry name" value="PROTEIN AST1-RELATED"/>
    <property type="match status" value="1"/>
</dbReference>
<name>A0A0R1LRV5_9LACO</name>
<dbReference type="Gene3D" id="3.90.180.10">
    <property type="entry name" value="Medium-chain alcohol dehydrogenases, catalytic domain"/>
    <property type="match status" value="1"/>
</dbReference>
<dbReference type="InterPro" id="IPR036291">
    <property type="entry name" value="NAD(P)-bd_dom_sf"/>
</dbReference>
<dbReference type="RefSeq" id="WP_057801113.1">
    <property type="nucleotide sequence ID" value="NZ_AZDV01000005.1"/>
</dbReference>